<evidence type="ECO:0000313" key="1">
    <source>
        <dbReference type="EMBL" id="MDG2989488.1"/>
    </source>
</evidence>
<gene>
    <name evidence="1" type="ORF">L3556_00860</name>
</gene>
<dbReference type="EMBL" id="JAKKUT010000001">
    <property type="protein sequence ID" value="MDG2989488.1"/>
    <property type="molecule type" value="Genomic_DNA"/>
</dbReference>
<sequence length="260" mass="27974">MAPIISRQVVEYKSDLIVNGQLHTIKKLRFKMKEGKLDPFTDCAQIEMPDSVCGSASILKPRAVVVTFNTGERIRFPIDEPSKVPTCIAVLSARDDVICVDLDGEEWRVIPPSLTGGGTPNATPYSLPTGAKSEKLTGGYDYTSDVMGQVRYKYAVELLPDAISSVILTCLENTGPKDACTLPIPGFRPRHLTLKANRERTPGEPNSPMIARKVPVSSVTGVAECAEALAPLGLCLSYKGESIRNAHNLIGDPGSGLIPI</sequence>
<reference evidence="1" key="2">
    <citation type="submission" date="2022-01" db="EMBL/GenBank/DDBJ databases">
        <authorList>
            <person name="Zivanovic Y."/>
            <person name="Moreira D."/>
            <person name="Lopez-Garcia P."/>
        </authorList>
    </citation>
    <scope>NUCLEOTIDE SEQUENCE</scope>
    <source>
        <strain evidence="1">G9</strain>
    </source>
</reference>
<protein>
    <submittedName>
        <fullName evidence="1">Uncharacterized protein</fullName>
    </submittedName>
</protein>
<evidence type="ECO:0000313" key="2">
    <source>
        <dbReference type="Proteomes" id="UP001154265"/>
    </source>
</evidence>
<keyword evidence="2" id="KW-1185">Reference proteome</keyword>
<reference evidence="1" key="1">
    <citation type="journal article" date="2022" name="Genome Biol. Evol.">
        <title>A New Gene Family Diagnostic for Intracellular Biomineralization of Amorphous Ca Carbonates by Cyanobacteria.</title>
        <authorList>
            <person name="Benzerara K."/>
            <person name="Duprat E."/>
            <person name="Bitard-Feildel T."/>
            <person name="Caumes G."/>
            <person name="Cassier-Chauvat C."/>
            <person name="Chauvat F."/>
            <person name="Dezi M."/>
            <person name="Diop S.I."/>
            <person name="Gaschignard G."/>
            <person name="Gorgen S."/>
            <person name="Gugger M."/>
            <person name="Lopez-Garcia P."/>
            <person name="Millet M."/>
            <person name="Skouri-Panet F."/>
            <person name="Moreira D."/>
            <person name="Callebaut I."/>
        </authorList>
    </citation>
    <scope>NUCLEOTIDE SEQUENCE</scope>
    <source>
        <strain evidence="1">G9</strain>
    </source>
</reference>
<proteinExistence type="predicted"/>
<accession>A0ABT6EUC6</accession>
<dbReference type="RefSeq" id="WP_277865411.1">
    <property type="nucleotide sequence ID" value="NZ_JAKKUT010000001.1"/>
</dbReference>
<name>A0ABT6EUC6_9SYNE</name>
<comment type="caution">
    <text evidence="1">The sequence shown here is derived from an EMBL/GenBank/DDBJ whole genome shotgun (WGS) entry which is preliminary data.</text>
</comment>
<dbReference type="Proteomes" id="UP001154265">
    <property type="component" value="Unassembled WGS sequence"/>
</dbReference>
<organism evidence="1 2">
    <name type="scientific">Candidatus Synechococcus calcipolaris G9</name>
    <dbReference type="NCBI Taxonomy" id="1497997"/>
    <lineage>
        <taxon>Bacteria</taxon>
        <taxon>Bacillati</taxon>
        <taxon>Cyanobacteriota</taxon>
        <taxon>Cyanophyceae</taxon>
        <taxon>Synechococcales</taxon>
        <taxon>Synechococcaceae</taxon>
        <taxon>Synechococcus</taxon>
    </lineage>
</organism>